<comment type="caution">
    <text evidence="1">The sequence shown here is derived from an EMBL/GenBank/DDBJ whole genome shotgun (WGS) entry which is preliminary data.</text>
</comment>
<dbReference type="Proteomes" id="UP000600946">
    <property type="component" value="Unassembled WGS sequence"/>
</dbReference>
<proteinExistence type="predicted"/>
<organism evidence="1 2">
    <name type="scientific">Streptomyces xanthochromogenes</name>
    <dbReference type="NCBI Taxonomy" id="67384"/>
    <lineage>
        <taxon>Bacteria</taxon>
        <taxon>Bacillati</taxon>
        <taxon>Actinomycetota</taxon>
        <taxon>Actinomycetes</taxon>
        <taxon>Kitasatosporales</taxon>
        <taxon>Streptomycetaceae</taxon>
        <taxon>Streptomyces</taxon>
    </lineage>
</organism>
<gene>
    <name evidence="1" type="ORF">GCM10010326_21700</name>
</gene>
<sequence length="89" mass="9592">MLDRNAHTNGALMADRGVQPWTAGGADSVEYLHSYLPASASRLRDAGPKLERQAGCNPGVYLPNRTDARQRYATSDAVLTDQPPATVTH</sequence>
<evidence type="ECO:0000313" key="1">
    <source>
        <dbReference type="EMBL" id="GGY27795.1"/>
    </source>
</evidence>
<protein>
    <submittedName>
        <fullName evidence="1">Uncharacterized protein</fullName>
    </submittedName>
</protein>
<name>A0ABQ2ZZV6_9ACTN</name>
<dbReference type="EMBL" id="BMUU01000003">
    <property type="protein sequence ID" value="GGY27795.1"/>
    <property type="molecule type" value="Genomic_DNA"/>
</dbReference>
<keyword evidence="2" id="KW-1185">Reference proteome</keyword>
<reference evidence="2" key="1">
    <citation type="journal article" date="2019" name="Int. J. Syst. Evol. Microbiol.">
        <title>The Global Catalogue of Microorganisms (GCM) 10K type strain sequencing project: providing services to taxonomists for standard genome sequencing and annotation.</title>
        <authorList>
            <consortium name="The Broad Institute Genomics Platform"/>
            <consortium name="The Broad Institute Genome Sequencing Center for Infectious Disease"/>
            <person name="Wu L."/>
            <person name="Ma J."/>
        </authorList>
    </citation>
    <scope>NUCLEOTIDE SEQUENCE [LARGE SCALE GENOMIC DNA]</scope>
    <source>
        <strain evidence="2">JCM 4594</strain>
    </source>
</reference>
<accession>A0ABQ2ZZV6</accession>
<evidence type="ECO:0000313" key="2">
    <source>
        <dbReference type="Proteomes" id="UP000600946"/>
    </source>
</evidence>